<evidence type="ECO:0000313" key="1">
    <source>
        <dbReference type="EnsemblPlants" id="ORGLA11G0095900.1"/>
    </source>
</evidence>
<protein>
    <submittedName>
        <fullName evidence="1">Uncharacterized protein</fullName>
    </submittedName>
</protein>
<dbReference type="Gramene" id="ORGLA11G0095900.1">
    <property type="protein sequence ID" value="ORGLA11G0095900.1"/>
    <property type="gene ID" value="ORGLA11G0095900"/>
</dbReference>
<dbReference type="Proteomes" id="UP000007306">
    <property type="component" value="Chromosome 11"/>
</dbReference>
<sequence length="112" mass="11808">MAELVLELSGVVVGNLCVHGIDLELTGEGGIKDGARRPELEKNSSISLLGARILGILEGIWRGPRGEDFGATARPDSLHSSRDSDEVVAAALRARSGAPVGTMAFPSLQWMK</sequence>
<dbReference type="EnsemblPlants" id="ORGLA11G0095900.1">
    <property type="protein sequence ID" value="ORGLA11G0095900.1"/>
    <property type="gene ID" value="ORGLA11G0095900"/>
</dbReference>
<dbReference type="OMA" id="HGERSME"/>
<keyword evidence="2" id="KW-1185">Reference proteome</keyword>
<organism evidence="1 2">
    <name type="scientific">Oryza glaberrima</name>
    <name type="common">African rice</name>
    <dbReference type="NCBI Taxonomy" id="4538"/>
    <lineage>
        <taxon>Eukaryota</taxon>
        <taxon>Viridiplantae</taxon>
        <taxon>Streptophyta</taxon>
        <taxon>Embryophyta</taxon>
        <taxon>Tracheophyta</taxon>
        <taxon>Spermatophyta</taxon>
        <taxon>Magnoliopsida</taxon>
        <taxon>Liliopsida</taxon>
        <taxon>Poales</taxon>
        <taxon>Poaceae</taxon>
        <taxon>BOP clade</taxon>
        <taxon>Oryzoideae</taxon>
        <taxon>Oryzeae</taxon>
        <taxon>Oryzinae</taxon>
        <taxon>Oryza</taxon>
    </lineage>
</organism>
<proteinExistence type="predicted"/>
<dbReference type="HOGENOM" id="CLU_2376428_0_0_1"/>
<reference evidence="1" key="1">
    <citation type="submission" date="2015-06" db="UniProtKB">
        <authorList>
            <consortium name="EnsemblPlants"/>
        </authorList>
    </citation>
    <scope>IDENTIFICATION</scope>
</reference>
<name>I1QZL7_ORYGL</name>
<reference evidence="1 2" key="2">
    <citation type="submission" date="2018-04" db="EMBL/GenBank/DDBJ databases">
        <title>OglaRS2 (Oryza glaberrima Reference Sequence Version 2).</title>
        <authorList>
            <person name="Zhang J."/>
            <person name="Kudrna D."/>
            <person name="Lee S."/>
            <person name="Talag J."/>
            <person name="Rajasekar S."/>
            <person name="Wing R.A."/>
        </authorList>
    </citation>
    <scope>NUCLEOTIDE SEQUENCE [LARGE SCALE GENOMIC DNA]</scope>
    <source>
        <strain evidence="1 2">cv. IRGC 96717</strain>
    </source>
</reference>
<dbReference type="AlphaFoldDB" id="I1QZL7"/>
<accession>I1QZL7</accession>
<evidence type="ECO:0000313" key="2">
    <source>
        <dbReference type="Proteomes" id="UP000007306"/>
    </source>
</evidence>